<dbReference type="AlphaFoldDB" id="A0A411YWU1"/>
<keyword evidence="4" id="KW-1133">Transmembrane helix</keyword>
<dbReference type="PANTHER" id="PTHR38340:SF1">
    <property type="entry name" value="S-LAYER PROTEIN"/>
    <property type="match status" value="1"/>
</dbReference>
<evidence type="ECO:0000256" key="4">
    <source>
        <dbReference type="SAM" id="Phobius"/>
    </source>
</evidence>
<dbReference type="Pfam" id="PF00353">
    <property type="entry name" value="HemolysinCabind"/>
    <property type="match status" value="2"/>
</dbReference>
<dbReference type="InterPro" id="IPR050557">
    <property type="entry name" value="RTX_toxin/Mannuronan_C5-epim"/>
</dbReference>
<dbReference type="RefSeq" id="WP_118156090.1">
    <property type="nucleotide sequence ID" value="NZ_QWEY01000019.1"/>
</dbReference>
<evidence type="ECO:0000313" key="6">
    <source>
        <dbReference type="Proteomes" id="UP000284547"/>
    </source>
</evidence>
<accession>A0A411YWU1</accession>
<dbReference type="NCBIfam" id="NF041770">
    <property type="entry name" value="CFI_box_CTERM"/>
    <property type="match status" value="1"/>
</dbReference>
<dbReference type="Proteomes" id="UP000284547">
    <property type="component" value="Unassembled WGS sequence"/>
</dbReference>
<feature type="region of interest" description="Disordered" evidence="3">
    <location>
        <begin position="856"/>
        <end position="886"/>
    </location>
</feature>
<dbReference type="PANTHER" id="PTHR38340">
    <property type="entry name" value="S-LAYER PROTEIN"/>
    <property type="match status" value="1"/>
</dbReference>
<organism evidence="5 6">
    <name type="scientific">Pseudotabrizicola alkalilacus</name>
    <dbReference type="NCBI Taxonomy" id="2305252"/>
    <lineage>
        <taxon>Bacteria</taxon>
        <taxon>Pseudomonadati</taxon>
        <taxon>Pseudomonadota</taxon>
        <taxon>Alphaproteobacteria</taxon>
        <taxon>Rhodobacterales</taxon>
        <taxon>Paracoccaceae</taxon>
        <taxon>Pseudotabrizicola</taxon>
    </lineage>
</organism>
<reference evidence="5 6" key="1">
    <citation type="submission" date="2018-08" db="EMBL/GenBank/DDBJ databases">
        <title>Flavobacterium tibetense sp. nov., isolated from a wetland YonghuCo on Tibetan Plateau.</title>
        <authorList>
            <person name="Phurbu D."/>
            <person name="Lu H."/>
            <person name="Xing P."/>
        </authorList>
    </citation>
    <scope>NUCLEOTIDE SEQUENCE [LARGE SCALE GENOMIC DNA]</scope>
    <source>
        <strain evidence="5 6">DJC</strain>
    </source>
</reference>
<dbReference type="SUPFAM" id="SSF51445">
    <property type="entry name" value="(Trans)glycosidases"/>
    <property type="match status" value="1"/>
</dbReference>
<dbReference type="InterPro" id="IPR049886">
    <property type="entry name" value="CFI_box_CTERM_dom"/>
</dbReference>
<dbReference type="InterPro" id="IPR017853">
    <property type="entry name" value="GH"/>
</dbReference>
<dbReference type="GO" id="GO:0005576">
    <property type="term" value="C:extracellular region"/>
    <property type="evidence" value="ECO:0007669"/>
    <property type="project" value="UniProtKB-SubCell"/>
</dbReference>
<dbReference type="OrthoDB" id="5242885at2"/>
<evidence type="ECO:0000256" key="1">
    <source>
        <dbReference type="ARBA" id="ARBA00004613"/>
    </source>
</evidence>
<dbReference type="SUPFAM" id="SSF51120">
    <property type="entry name" value="beta-Roll"/>
    <property type="match status" value="2"/>
</dbReference>
<feature type="transmembrane region" description="Helical" evidence="4">
    <location>
        <begin position="943"/>
        <end position="962"/>
    </location>
</feature>
<dbReference type="Gene3D" id="3.20.20.80">
    <property type="entry name" value="Glycosidases"/>
    <property type="match status" value="1"/>
</dbReference>
<keyword evidence="6" id="KW-1185">Reference proteome</keyword>
<gene>
    <name evidence="5" type="ORF">D1012_21060</name>
</gene>
<comment type="caution">
    <text evidence="5">The sequence shown here is derived from an EMBL/GenBank/DDBJ whole genome shotgun (WGS) entry which is preliminary data.</text>
</comment>
<keyword evidence="4" id="KW-0812">Transmembrane</keyword>
<keyword evidence="2" id="KW-0964">Secreted</keyword>
<dbReference type="GO" id="GO:0005509">
    <property type="term" value="F:calcium ion binding"/>
    <property type="evidence" value="ECO:0007669"/>
    <property type="project" value="InterPro"/>
</dbReference>
<feature type="compositionally biased region" description="Polar residues" evidence="3">
    <location>
        <begin position="856"/>
        <end position="865"/>
    </location>
</feature>
<evidence type="ECO:0000313" key="5">
    <source>
        <dbReference type="EMBL" id="RGP35203.1"/>
    </source>
</evidence>
<name>A0A411YWU1_9RHOB</name>
<sequence length="1000" mass="109467">MYRTDWEGLRVSSEISRDLHGGNFVATANSISPGDSSAAVIDTLSFSSIRFPGGDVTERYLSPTEPTWLEWISSEQATISLPNGRQFASLQSFINHASDQNLQISIVLPTEGLLIRNPDGTVSVDQEALDQVVEFACDLVSGRYGDITIRQFEIGNEYYMNGRMSGAEYGLVANEMVESLGRALDEIGDSRPHGLFNEPDILVQAGPPWRGSDNETIINSLSPEAREYVDGVIIHWYPRNLAGIDNLNNNFETIDAWQAADGFIDLDLHVTEWNIFNSPAADTGFYQASTLLESYERLAIQEISSADIWGTSFPRLLTRLAVPGEASLDDPGFRLTPAGEVVRSLFATTADLHVLELSIDHIVNANFDLGEENIDYTLASFGDANRAVVYISSRSDEALRLELDIDKFFGDAHHVVVQTFELHDDPTTSVNEASPGHAPYAQVVTRTYTRDELAELLVELGPGEIARIEYIMGEVGVHIEGQIGSPVPGISYADTLVGTTFSDTLLGYQGDDLLYGGGGRDILDGGSGNDHIYGGGGHDLIMGDSGDDILSGASGSDVILGGTGNDKLQGGNHADLLFGGEGNNTLRGESGDDTLIATGDDDVLYGGEGGDTFSISTAGNSVIEDWSHEDEDLISFQGQYESPDHVRERMVEVHYSDNRPGDLIIEHDGGTSTTIRGAAGQQDAVIDRLFDHQPLALNTLAQANLLTIMTPAQVRSVTEAMGTEEYDAYRSAIDPTLLAQNLDGERLSSFLNGMDGIEAQEFIRDIPESDRHELLSEMEGLELNSFLSNLGYDQMVALLSSISNSHLVGLSHSFDDNTTRHINDLMARFFSDLESLNDHPEDSALDDLSWLQGLQSSPGSPPLQTTDDEELEREEPNAPEAPSGETSAGCFVATAVYADPNHPDVWLLRWYRDEVLRSCTLGRLFIAVYWVVGPRIAETVSKYAFLVNLFLSIIRFIVLLICRAYSRKPGKQFDHIDYPDSRYITIGVVAKEMAKRREER</sequence>
<proteinExistence type="predicted"/>
<keyword evidence="4" id="KW-0472">Membrane</keyword>
<evidence type="ECO:0000256" key="2">
    <source>
        <dbReference type="ARBA" id="ARBA00022525"/>
    </source>
</evidence>
<dbReference type="PROSITE" id="PS00330">
    <property type="entry name" value="HEMOLYSIN_CALCIUM"/>
    <property type="match status" value="3"/>
</dbReference>
<dbReference type="InterPro" id="IPR018511">
    <property type="entry name" value="Hemolysin-typ_Ca-bd_CS"/>
</dbReference>
<dbReference type="InterPro" id="IPR001343">
    <property type="entry name" value="Hemolysn_Ca-bd"/>
</dbReference>
<dbReference type="PRINTS" id="PR00313">
    <property type="entry name" value="CABNDNGRPT"/>
</dbReference>
<dbReference type="InterPro" id="IPR011049">
    <property type="entry name" value="Serralysin-like_metalloprot_C"/>
</dbReference>
<comment type="subcellular location">
    <subcellularLocation>
        <location evidence="1">Secreted</location>
    </subcellularLocation>
</comment>
<dbReference type="EMBL" id="QWEY01000019">
    <property type="protein sequence ID" value="RGP35203.1"/>
    <property type="molecule type" value="Genomic_DNA"/>
</dbReference>
<evidence type="ECO:0000256" key="3">
    <source>
        <dbReference type="SAM" id="MobiDB-lite"/>
    </source>
</evidence>
<dbReference type="Gene3D" id="2.150.10.10">
    <property type="entry name" value="Serralysin-like metalloprotease, C-terminal"/>
    <property type="match status" value="2"/>
</dbReference>
<protein>
    <submittedName>
        <fullName evidence="5">Calcium-binding protein</fullName>
    </submittedName>
</protein>